<gene>
    <name evidence="3" type="ORF">NDI38_02475</name>
</gene>
<feature type="chain" id="PRO_5047143036" evidence="1">
    <location>
        <begin position="26"/>
        <end position="129"/>
    </location>
</feature>
<organism evidence="3 4">
    <name type="scientific">Stenomitos frigidus AS-A4</name>
    <dbReference type="NCBI Taxonomy" id="2933935"/>
    <lineage>
        <taxon>Bacteria</taxon>
        <taxon>Bacillati</taxon>
        <taxon>Cyanobacteriota</taxon>
        <taxon>Cyanophyceae</taxon>
        <taxon>Leptolyngbyales</taxon>
        <taxon>Leptolyngbyaceae</taxon>
        <taxon>Stenomitos</taxon>
    </lineage>
</organism>
<comment type="caution">
    <text evidence="3">The sequence shown here is derived from an EMBL/GenBank/DDBJ whole genome shotgun (WGS) entry which is preliminary data.</text>
</comment>
<dbReference type="Gene3D" id="2.30.30.40">
    <property type="entry name" value="SH3 Domains"/>
    <property type="match status" value="1"/>
</dbReference>
<feature type="domain" description="SH3b" evidence="2">
    <location>
        <begin position="56"/>
        <end position="121"/>
    </location>
</feature>
<accession>A0ABV0KG23</accession>
<dbReference type="RefSeq" id="WP_190454328.1">
    <property type="nucleotide sequence ID" value="NZ_JAMPLM010000001.1"/>
</dbReference>
<name>A0ABV0KG23_9CYAN</name>
<evidence type="ECO:0000313" key="3">
    <source>
        <dbReference type="EMBL" id="MEP1057284.1"/>
    </source>
</evidence>
<dbReference type="Pfam" id="PF08239">
    <property type="entry name" value="SH3_3"/>
    <property type="match status" value="1"/>
</dbReference>
<evidence type="ECO:0000259" key="2">
    <source>
        <dbReference type="Pfam" id="PF08239"/>
    </source>
</evidence>
<proteinExistence type="predicted"/>
<feature type="signal peptide" evidence="1">
    <location>
        <begin position="1"/>
        <end position="25"/>
    </location>
</feature>
<evidence type="ECO:0000313" key="4">
    <source>
        <dbReference type="Proteomes" id="UP001476950"/>
    </source>
</evidence>
<dbReference type="Proteomes" id="UP001476950">
    <property type="component" value="Unassembled WGS sequence"/>
</dbReference>
<keyword evidence="4" id="KW-1185">Reference proteome</keyword>
<protein>
    <submittedName>
        <fullName evidence="3">SH3 domain-containing protein</fullName>
    </submittedName>
</protein>
<dbReference type="EMBL" id="JAMPLM010000001">
    <property type="protein sequence ID" value="MEP1057284.1"/>
    <property type="molecule type" value="Genomic_DNA"/>
</dbReference>
<keyword evidence="1" id="KW-0732">Signal</keyword>
<reference evidence="3 4" key="1">
    <citation type="submission" date="2022-04" db="EMBL/GenBank/DDBJ databases">
        <title>Positive selection, recombination, and allopatry shape intraspecific diversity of widespread and dominant cyanobacteria.</title>
        <authorList>
            <person name="Wei J."/>
            <person name="Shu W."/>
            <person name="Hu C."/>
        </authorList>
    </citation>
    <scope>NUCLEOTIDE SEQUENCE [LARGE SCALE GENOMIC DNA]</scope>
    <source>
        <strain evidence="3 4">AS-A4</strain>
    </source>
</reference>
<dbReference type="InterPro" id="IPR003646">
    <property type="entry name" value="SH3-like_bac-type"/>
</dbReference>
<sequence>MKIKQCLGAGLGLAIVLSFASVAEARGTGAGTGYTPAKDGTYCSTKLRAQDAKAQINLREGPGTTFKARHYGLSGDQVDFLSQNGNPKQWMSRKDKSGKVWYQVGFPTSRAYGWVRADFVQLPPVECRD</sequence>
<evidence type="ECO:0000256" key="1">
    <source>
        <dbReference type="SAM" id="SignalP"/>
    </source>
</evidence>